<comment type="subcellular location">
    <subcellularLocation>
        <location evidence="1">Cell membrane</location>
        <topology evidence="1">Multi-pass membrane protein</topology>
    </subcellularLocation>
</comment>
<feature type="transmembrane region" description="Helical" evidence="7">
    <location>
        <begin position="472"/>
        <end position="499"/>
    </location>
</feature>
<evidence type="ECO:0000256" key="6">
    <source>
        <dbReference type="SAM" id="MobiDB-lite"/>
    </source>
</evidence>
<feature type="compositionally biased region" description="Low complexity" evidence="6">
    <location>
        <begin position="178"/>
        <end position="222"/>
    </location>
</feature>
<feature type="compositionally biased region" description="Basic and acidic residues" evidence="6">
    <location>
        <begin position="115"/>
        <end position="131"/>
    </location>
</feature>
<dbReference type="EMBL" id="BMQA01000008">
    <property type="protein sequence ID" value="GGJ18050.1"/>
    <property type="molecule type" value="Genomic_DNA"/>
</dbReference>
<feature type="domain" description="RDD" evidence="8">
    <location>
        <begin position="423"/>
        <end position="572"/>
    </location>
</feature>
<dbReference type="InterPro" id="IPR051791">
    <property type="entry name" value="Pra-immunoreactive"/>
</dbReference>
<dbReference type="PANTHER" id="PTHR36115">
    <property type="entry name" value="PROLINE-RICH ANTIGEN HOMOLOG-RELATED"/>
    <property type="match status" value="1"/>
</dbReference>
<name>A0A917KKK5_9ACTN</name>
<dbReference type="Pfam" id="PF10708">
    <property type="entry name" value="DUF2510"/>
    <property type="match status" value="1"/>
</dbReference>
<dbReference type="InterPro" id="IPR010432">
    <property type="entry name" value="RDD"/>
</dbReference>
<reference evidence="10" key="1">
    <citation type="journal article" date="2014" name="Int. J. Syst. Evol. Microbiol.">
        <title>Complete genome sequence of Corynebacterium casei LMG S-19264T (=DSM 44701T), isolated from a smear-ripened cheese.</title>
        <authorList>
            <consortium name="US DOE Joint Genome Institute (JGI-PGF)"/>
            <person name="Walter F."/>
            <person name="Albersmeier A."/>
            <person name="Kalinowski J."/>
            <person name="Ruckert C."/>
        </authorList>
    </citation>
    <scope>NUCLEOTIDE SEQUENCE</scope>
    <source>
        <strain evidence="10">JCM 3086</strain>
    </source>
</reference>
<dbReference type="Proteomes" id="UP000657574">
    <property type="component" value="Unassembled WGS sequence"/>
</dbReference>
<feature type="compositionally biased region" description="Low complexity" evidence="6">
    <location>
        <begin position="308"/>
        <end position="342"/>
    </location>
</feature>
<feature type="transmembrane region" description="Helical" evidence="7">
    <location>
        <begin position="538"/>
        <end position="559"/>
    </location>
</feature>
<evidence type="ECO:0000256" key="5">
    <source>
        <dbReference type="ARBA" id="ARBA00023136"/>
    </source>
</evidence>
<protein>
    <recommendedName>
        <fullName evidence="12">DUF2510 domain-containing protein</fullName>
    </recommendedName>
</protein>
<keyword evidence="4 7" id="KW-1133">Transmembrane helix</keyword>
<accession>A0A917KKK5</accession>
<feature type="compositionally biased region" description="Low complexity" evidence="6">
    <location>
        <begin position="146"/>
        <end position="165"/>
    </location>
</feature>
<evidence type="ECO:0000259" key="9">
    <source>
        <dbReference type="Pfam" id="PF10708"/>
    </source>
</evidence>
<organism evidence="10 11">
    <name type="scientific">Streptomyces brasiliensis</name>
    <dbReference type="NCBI Taxonomy" id="1954"/>
    <lineage>
        <taxon>Bacteria</taxon>
        <taxon>Bacillati</taxon>
        <taxon>Actinomycetota</taxon>
        <taxon>Actinomycetes</taxon>
        <taxon>Kitasatosporales</taxon>
        <taxon>Streptomycetaceae</taxon>
        <taxon>Streptomyces</taxon>
    </lineage>
</organism>
<dbReference type="Pfam" id="PF06271">
    <property type="entry name" value="RDD"/>
    <property type="match status" value="1"/>
</dbReference>
<evidence type="ECO:0000256" key="7">
    <source>
        <dbReference type="SAM" id="Phobius"/>
    </source>
</evidence>
<dbReference type="PANTHER" id="PTHR36115:SF4">
    <property type="entry name" value="MEMBRANE PROTEIN"/>
    <property type="match status" value="1"/>
</dbReference>
<keyword evidence="3 7" id="KW-0812">Transmembrane</keyword>
<dbReference type="InterPro" id="IPR018929">
    <property type="entry name" value="DUF2510"/>
</dbReference>
<dbReference type="RefSeq" id="WP_189311773.1">
    <property type="nucleotide sequence ID" value="NZ_BMQA01000008.1"/>
</dbReference>
<feature type="domain" description="DUF2510" evidence="9">
    <location>
        <begin position="16"/>
        <end position="45"/>
    </location>
</feature>
<evidence type="ECO:0000256" key="4">
    <source>
        <dbReference type="ARBA" id="ARBA00022989"/>
    </source>
</evidence>
<evidence type="ECO:0000256" key="1">
    <source>
        <dbReference type="ARBA" id="ARBA00004651"/>
    </source>
</evidence>
<keyword evidence="5 7" id="KW-0472">Membrane</keyword>
<feature type="transmembrane region" description="Helical" evidence="7">
    <location>
        <begin position="429"/>
        <end position="451"/>
    </location>
</feature>
<evidence type="ECO:0000313" key="10">
    <source>
        <dbReference type="EMBL" id="GGJ18050.1"/>
    </source>
</evidence>
<comment type="caution">
    <text evidence="10">The sequence shown here is derived from an EMBL/GenBank/DDBJ whole genome shotgun (WGS) entry which is preliminary data.</text>
</comment>
<dbReference type="GO" id="GO:0005886">
    <property type="term" value="C:plasma membrane"/>
    <property type="evidence" value="ECO:0007669"/>
    <property type="project" value="UniProtKB-SubCell"/>
</dbReference>
<reference evidence="10" key="2">
    <citation type="submission" date="2020-09" db="EMBL/GenBank/DDBJ databases">
        <authorList>
            <person name="Sun Q."/>
            <person name="Ohkuma M."/>
        </authorList>
    </citation>
    <scope>NUCLEOTIDE SEQUENCE</scope>
    <source>
        <strain evidence="10">JCM 3086</strain>
    </source>
</reference>
<evidence type="ECO:0000256" key="3">
    <source>
        <dbReference type="ARBA" id="ARBA00022692"/>
    </source>
</evidence>
<evidence type="ECO:0008006" key="12">
    <source>
        <dbReference type="Google" id="ProtNLM"/>
    </source>
</evidence>
<keyword evidence="11" id="KW-1185">Reference proteome</keyword>
<proteinExistence type="predicted"/>
<evidence type="ECO:0000259" key="8">
    <source>
        <dbReference type="Pfam" id="PF06271"/>
    </source>
</evidence>
<feature type="compositionally biased region" description="Gly residues" evidence="6">
    <location>
        <begin position="223"/>
        <end position="244"/>
    </location>
</feature>
<evidence type="ECO:0000256" key="2">
    <source>
        <dbReference type="ARBA" id="ARBA00022475"/>
    </source>
</evidence>
<sequence length="579" mass="57006">MSAPTPAPGDDRPREGYYPDPSIPGYVRYWNGAAWVPGTSRPAPHDGEPLTPPPGSGAAAPAVEETGPHFFDEDPQPPATGPQASYPGPEQGSGGPEPASAWGADRARQSGFGGEQDRRVSWGADPRDPRVPADFPSQPDGRSPHADGTTTIPPADPADAAAGGTFVFRRPTAGGAGATTPADDGTMTFRAAPPGQRQPGAQGSAGAAVSGGSDAGAGAPAAGFGGPGRAGAAGDDGGGSGGADPAGTAPGVFGAPGSGAASGAAGAGFGVQGPVGAGGAGAGGPGSARPGFGAGKAAAERAAAAQAEGQSAAAGAQAAQADPAARANPAQPSPAAQASSTPQPSPAPPTPGTSPAPAAHAPSVPQQAAPVTTGAGGGQASWAQQVHQLAGTGADERPVAPWKPPVEDVFQAAARRQAAARPAGLGKRLAARLIDSLLVGAVTGAAAVPLLTKAADHVQEKIDAAKLSGRTVTVWLLDGTTGAYLGVVLAVLLVVGLLYEVLPTAKWGRTLGKKVCGLEVRDIEAHQPPTFGSSLRRWLVYTVPGLLGIGVVGVAWCLFDRPWHQCWHDKAAHTFVADR</sequence>
<dbReference type="AlphaFoldDB" id="A0A917KKK5"/>
<feature type="region of interest" description="Disordered" evidence="6">
    <location>
        <begin position="308"/>
        <end position="381"/>
    </location>
</feature>
<keyword evidence="2" id="KW-1003">Cell membrane</keyword>
<gene>
    <name evidence="10" type="ORF">GCM10010121_031230</name>
</gene>
<feature type="compositionally biased region" description="Low complexity" evidence="6">
    <location>
        <begin position="355"/>
        <end position="370"/>
    </location>
</feature>
<evidence type="ECO:0000313" key="11">
    <source>
        <dbReference type="Proteomes" id="UP000657574"/>
    </source>
</evidence>
<feature type="compositionally biased region" description="Pro residues" evidence="6">
    <location>
        <begin position="343"/>
        <end position="354"/>
    </location>
</feature>
<feature type="region of interest" description="Disordered" evidence="6">
    <location>
        <begin position="1"/>
        <end position="251"/>
    </location>
</feature>